<accession>A0A1T3CJ63</accession>
<organism evidence="1 2">
    <name type="scientific">Trichoderma guizhouense</name>
    <dbReference type="NCBI Taxonomy" id="1491466"/>
    <lineage>
        <taxon>Eukaryota</taxon>
        <taxon>Fungi</taxon>
        <taxon>Dikarya</taxon>
        <taxon>Ascomycota</taxon>
        <taxon>Pezizomycotina</taxon>
        <taxon>Sordariomycetes</taxon>
        <taxon>Hypocreomycetidae</taxon>
        <taxon>Hypocreales</taxon>
        <taxon>Hypocreaceae</taxon>
        <taxon>Trichoderma</taxon>
    </lineage>
</organism>
<dbReference type="EMBL" id="LVVK01000016">
    <property type="protein sequence ID" value="OPB41136.1"/>
    <property type="molecule type" value="Genomic_DNA"/>
</dbReference>
<protein>
    <submittedName>
        <fullName evidence="1">Uncharacterized protein</fullName>
    </submittedName>
</protein>
<dbReference type="OrthoDB" id="4879928at2759"/>
<evidence type="ECO:0000313" key="2">
    <source>
        <dbReference type="Proteomes" id="UP000191004"/>
    </source>
</evidence>
<sequence length="316" mass="35392">MDFNTEHSDLNKFYANHQDLWGGSRMDALVGLVESSILEPKDLIKRGEVPVSYIFAIEPTSDDENVHRAFESLMSAAGMIRFFAAVNEVSDYDNQSRKETYSIKNPDEVALAFEEAANATMTSLAKAQVGAVYTVESTLTESVCVNKSRSELRQYVIERILAGVPDVSSSVINKVNEAFTDFIRKIRPFQVSEASEPSTVNHCVVVHYIAMSDETGGAASPVPQPKTRVVYFKCKAGDWDRAMQKPEGSNKDEKIPFVMEILVQEMRLDEGLFRRRKSNWVTMAKFIAENKDDVKEVVESQGIEGFGRKTAFVFEA</sequence>
<proteinExistence type="predicted"/>
<name>A0A1T3CJ63_9HYPO</name>
<dbReference type="AlphaFoldDB" id="A0A1T3CJ63"/>
<comment type="caution">
    <text evidence="1">The sequence shown here is derived from an EMBL/GenBank/DDBJ whole genome shotgun (WGS) entry which is preliminary data.</text>
</comment>
<gene>
    <name evidence="1" type="ORF">A0O28_0108330</name>
</gene>
<dbReference type="Proteomes" id="UP000191004">
    <property type="component" value="Unassembled WGS sequence"/>
</dbReference>
<keyword evidence="2" id="KW-1185">Reference proteome</keyword>
<evidence type="ECO:0000313" key="1">
    <source>
        <dbReference type="EMBL" id="OPB41136.1"/>
    </source>
</evidence>
<reference evidence="1 2" key="1">
    <citation type="submission" date="2016-04" db="EMBL/GenBank/DDBJ databases">
        <title>Multiple horizontal gene transfer events from other fungi enriched the ability of the initially mycotrophic fungus Trichoderma (Ascomycota) to feed on dead plant biomass.</title>
        <authorList>
            <person name="Atanasova L."/>
            <person name="Chenthamara K."/>
            <person name="Zhang J."/>
            <person name="Grujic M."/>
            <person name="Henrissat B."/>
            <person name="Kuo A."/>
            <person name="Aertz A."/>
            <person name="Salamov A."/>
            <person name="Lipzen A."/>
            <person name="Labutti K."/>
            <person name="Barry K."/>
            <person name="Miao Y."/>
            <person name="Rahimi M.J."/>
            <person name="Shen Q."/>
            <person name="Grigoriev I.V."/>
            <person name="Kubicek C.P."/>
            <person name="Druzhinina I.S."/>
        </authorList>
    </citation>
    <scope>NUCLEOTIDE SEQUENCE [LARGE SCALE GENOMIC DNA]</scope>
    <source>
        <strain evidence="1 2">NJAU 4742</strain>
    </source>
</reference>